<proteinExistence type="predicted"/>
<dbReference type="InterPro" id="IPR036397">
    <property type="entry name" value="RNaseH_sf"/>
</dbReference>
<dbReference type="GO" id="GO:0003676">
    <property type="term" value="F:nucleic acid binding"/>
    <property type="evidence" value="ECO:0007669"/>
    <property type="project" value="InterPro"/>
</dbReference>
<evidence type="ECO:0000313" key="1">
    <source>
        <dbReference type="EMBL" id="CAB3989435.1"/>
    </source>
</evidence>
<organism evidence="1 2">
    <name type="scientific">Paramuricea clavata</name>
    <name type="common">Red gorgonian</name>
    <name type="synonym">Violescent sea-whip</name>
    <dbReference type="NCBI Taxonomy" id="317549"/>
    <lineage>
        <taxon>Eukaryota</taxon>
        <taxon>Metazoa</taxon>
        <taxon>Cnidaria</taxon>
        <taxon>Anthozoa</taxon>
        <taxon>Octocorallia</taxon>
        <taxon>Malacalcyonacea</taxon>
        <taxon>Plexauridae</taxon>
        <taxon>Paramuricea</taxon>
    </lineage>
</organism>
<accession>A0A6S7GCL5</accession>
<dbReference type="PANTHER" id="PTHR47326">
    <property type="entry name" value="TRANSPOSABLE ELEMENT TC3 TRANSPOSASE-LIKE PROTEIN"/>
    <property type="match status" value="1"/>
</dbReference>
<gene>
    <name evidence="1" type="ORF">PACLA_8A019053</name>
</gene>
<name>A0A6S7GCL5_PARCT</name>
<dbReference type="Gene3D" id="3.30.420.10">
    <property type="entry name" value="Ribonuclease H-like superfamily/Ribonuclease H"/>
    <property type="match status" value="1"/>
</dbReference>
<comment type="caution">
    <text evidence="1">The sequence shown here is derived from an EMBL/GenBank/DDBJ whole genome shotgun (WGS) entry which is preliminary data.</text>
</comment>
<dbReference type="OrthoDB" id="6782743at2759"/>
<keyword evidence="2" id="KW-1185">Reference proteome</keyword>
<dbReference type="AlphaFoldDB" id="A0A6S7GCL5"/>
<evidence type="ECO:0000313" key="2">
    <source>
        <dbReference type="Proteomes" id="UP001152795"/>
    </source>
</evidence>
<dbReference type="Proteomes" id="UP001152795">
    <property type="component" value="Unassembled WGS sequence"/>
</dbReference>
<sequence length="217" mass="24486">MLNAIDNTGEIKSLLDIGLVRSAFLKTHVKAKKFEGVPSKVNIKATFEKFVREGTCHNLNKGRSGRLRTVRTQENIDVVPRSARRNGLGLSRSSFNRIVKMDIKFHPYVLMQRHQLREGDPQQRLAFCNRFVNTAGQNPDFLDQLIVSNEAIFSSNAEINSRNVIKYAAKGDGHPPDHYVEFSQGADQVMVWVGLARTGVVLGPHFIERKLDSRENT</sequence>
<reference evidence="1" key="1">
    <citation type="submission" date="2020-04" db="EMBL/GenBank/DDBJ databases">
        <authorList>
            <person name="Alioto T."/>
            <person name="Alioto T."/>
            <person name="Gomez Garrido J."/>
        </authorList>
    </citation>
    <scope>NUCLEOTIDE SEQUENCE</scope>
    <source>
        <strain evidence="1">A484AB</strain>
    </source>
</reference>
<protein>
    <submittedName>
        <fullName evidence="1">Uncharacterized protein</fullName>
    </submittedName>
</protein>
<dbReference type="EMBL" id="CACRXK020001488">
    <property type="protein sequence ID" value="CAB3989435.1"/>
    <property type="molecule type" value="Genomic_DNA"/>
</dbReference>
<dbReference type="PANTHER" id="PTHR47326:SF1">
    <property type="entry name" value="HTH PSQ-TYPE DOMAIN-CONTAINING PROTEIN"/>
    <property type="match status" value="1"/>
</dbReference>